<dbReference type="Proteomes" id="UP000485880">
    <property type="component" value="Unassembled WGS sequence"/>
</dbReference>
<name>A0A8B6M1V6_METTU</name>
<sequence>MGWLFHNDMLQSQTPAEYIAEQYSRETDVYKANVLATATVGGTIYAAIRNEFKGATAAYVFCGVFLFKNNKRDGFGYKSSDEAMGPCEVDCPDRIMRLLSPVEDIPDPGYAAEWRANVTAAKSRRLAARKQAASFRQGDTIRLRHPAQFGKTGISADAFTFIEYRKRTPVFAPLSHPHFLCRLSRATLATAVIERRAT</sequence>
<comment type="caution">
    <text evidence="2">The sequence shown here is derived from an EMBL/GenBank/DDBJ whole genome shotgun (WGS) entry which is preliminary data.</text>
</comment>
<organism evidence="2 3">
    <name type="scientific">Methylocella tundrae</name>
    <dbReference type="NCBI Taxonomy" id="227605"/>
    <lineage>
        <taxon>Bacteria</taxon>
        <taxon>Pseudomonadati</taxon>
        <taxon>Pseudomonadota</taxon>
        <taxon>Alphaproteobacteria</taxon>
        <taxon>Hyphomicrobiales</taxon>
        <taxon>Beijerinckiaceae</taxon>
        <taxon>Methylocella</taxon>
    </lineage>
</organism>
<accession>A0A8B6M1V6</accession>
<dbReference type="EMBL" id="CABFMQ020000013">
    <property type="protein sequence ID" value="VTZ48735.1"/>
    <property type="molecule type" value="Genomic_DNA"/>
</dbReference>
<feature type="domain" description="DUF6927" evidence="1">
    <location>
        <begin position="107"/>
        <end position="186"/>
    </location>
</feature>
<dbReference type="InterPro" id="IPR053845">
    <property type="entry name" value="DUF6927"/>
</dbReference>
<dbReference type="AlphaFoldDB" id="A0A8B6M1V6"/>
<gene>
    <name evidence="2" type="ORF">MPC4_110035</name>
</gene>
<reference evidence="2 3" key="1">
    <citation type="submission" date="2019-05" db="EMBL/GenBank/DDBJ databases">
        <authorList>
            <person name="Farhan Ul Haque M."/>
        </authorList>
    </citation>
    <scope>NUCLEOTIDE SEQUENCE [LARGE SCALE GENOMIC DNA]</scope>
    <source>
        <strain evidence="2">2</strain>
    </source>
</reference>
<evidence type="ECO:0000313" key="2">
    <source>
        <dbReference type="EMBL" id="VTZ48735.1"/>
    </source>
</evidence>
<protein>
    <recommendedName>
        <fullName evidence="1">DUF6927 domain-containing protein</fullName>
    </recommendedName>
</protein>
<dbReference type="Pfam" id="PF21992">
    <property type="entry name" value="DUF6927"/>
    <property type="match status" value="1"/>
</dbReference>
<proteinExistence type="predicted"/>
<keyword evidence="3" id="KW-1185">Reference proteome</keyword>
<evidence type="ECO:0000259" key="1">
    <source>
        <dbReference type="Pfam" id="PF21992"/>
    </source>
</evidence>
<evidence type="ECO:0000313" key="3">
    <source>
        <dbReference type="Proteomes" id="UP000485880"/>
    </source>
</evidence>